<comment type="caution">
    <text evidence="2">The sequence shown here is derived from an EMBL/GenBank/DDBJ whole genome shotgun (WGS) entry which is preliminary data.</text>
</comment>
<dbReference type="AlphaFoldDB" id="A0A2U1AHR0"/>
<keyword evidence="4" id="KW-1185">Reference proteome</keyword>
<organism evidence="2 3">
    <name type="scientific">Paraburkholderia silvatlantica</name>
    <dbReference type="NCBI Taxonomy" id="321895"/>
    <lineage>
        <taxon>Bacteria</taxon>
        <taxon>Pseudomonadati</taxon>
        <taxon>Pseudomonadota</taxon>
        <taxon>Betaproteobacteria</taxon>
        <taxon>Burkholderiales</taxon>
        <taxon>Burkholderiaceae</taxon>
        <taxon>Paraburkholderia</taxon>
    </lineage>
</organism>
<evidence type="ECO:0000313" key="4">
    <source>
        <dbReference type="Proteomes" id="UP000533533"/>
    </source>
</evidence>
<dbReference type="RefSeq" id="WP_258365420.1">
    <property type="nucleotide sequence ID" value="NZ_JACHVZ010000010.1"/>
</dbReference>
<gene>
    <name evidence="2" type="ORF">C7410_11856</name>
    <name evidence="1" type="ORF">FHX59_003797</name>
</gene>
<reference evidence="2 3" key="1">
    <citation type="submission" date="2018-06" db="EMBL/GenBank/DDBJ databases">
        <title>Genomic Encyclopedia of Type Strains, Phase IV (KMG-V): Genome sequencing to study the core and pangenomes of soil and plant-associated prokaryotes.</title>
        <authorList>
            <person name="Whitman W."/>
        </authorList>
    </citation>
    <scope>NUCLEOTIDE SEQUENCE [LARGE SCALE GENOMIC DNA]</scope>
    <source>
        <strain evidence="2 3">SRCL-318</strain>
        <strain evidence="1 4">SRMrh-85</strain>
    </source>
</reference>
<dbReference type="EMBL" id="JACHVZ010000010">
    <property type="protein sequence ID" value="MBB2929364.1"/>
    <property type="molecule type" value="Genomic_DNA"/>
</dbReference>
<evidence type="ECO:0000313" key="1">
    <source>
        <dbReference type="EMBL" id="MBB2929364.1"/>
    </source>
</evidence>
<protein>
    <submittedName>
        <fullName evidence="2">Uncharacterized protein</fullName>
    </submittedName>
</protein>
<sequence>MRDVIFGGSVPLALWQQLIQLWELIVMVLRFLWELVKLLGGGG</sequence>
<dbReference type="Proteomes" id="UP000533533">
    <property type="component" value="Unassembled WGS sequence"/>
</dbReference>
<evidence type="ECO:0000313" key="3">
    <source>
        <dbReference type="Proteomes" id="UP000247772"/>
    </source>
</evidence>
<name>A0A2U1AHR0_9BURK</name>
<dbReference type="EMBL" id="QJSQ01000018">
    <property type="protein sequence ID" value="PYE19760.1"/>
    <property type="molecule type" value="Genomic_DNA"/>
</dbReference>
<dbReference type="Proteomes" id="UP000247772">
    <property type="component" value="Unassembled WGS sequence"/>
</dbReference>
<accession>A0A2U1AHR0</accession>
<evidence type="ECO:0000313" key="2">
    <source>
        <dbReference type="EMBL" id="PYE19760.1"/>
    </source>
</evidence>
<proteinExistence type="predicted"/>